<evidence type="ECO:0000313" key="4">
    <source>
        <dbReference type="Proteomes" id="UP000019487"/>
    </source>
</evidence>
<keyword evidence="4" id="KW-1185">Reference proteome</keyword>
<keyword evidence="2" id="KW-0472">Membrane</keyword>
<comment type="caution">
    <text evidence="3">The sequence shown here is derived from an EMBL/GenBank/DDBJ whole genome shotgun (WGS) entry which is preliminary data.</text>
</comment>
<feature type="compositionally biased region" description="Low complexity" evidence="1">
    <location>
        <begin position="85"/>
        <end position="99"/>
    </location>
</feature>
<dbReference type="EMBL" id="AYSA01000348">
    <property type="protein sequence ID" value="ESZ92973.1"/>
    <property type="molecule type" value="Genomic_DNA"/>
</dbReference>
<accession>W9CAY5</accession>
<feature type="transmembrane region" description="Helical" evidence="2">
    <location>
        <begin position="21"/>
        <end position="43"/>
    </location>
</feature>
<keyword evidence="2" id="KW-0812">Transmembrane</keyword>
<dbReference type="HOGENOM" id="CLU_1928810_0_0_1"/>
<dbReference type="Proteomes" id="UP000019487">
    <property type="component" value="Unassembled WGS sequence"/>
</dbReference>
<sequence length="131" mass="14651">MLRPRNKLYIYNCSRRTTSSTWLMGHGALGGSLISFAASSFVGPNLRDAYCLLAVKNRVKSEVIPLKPLISVAFMAIQKVCALQQHQRQQQQQAAHNQHMSPPLPPPVTQMGGPYYSNQPPPHPPHQHQYP</sequence>
<evidence type="ECO:0000256" key="2">
    <source>
        <dbReference type="SAM" id="Phobius"/>
    </source>
</evidence>
<name>W9CAY5_SCLBF</name>
<evidence type="ECO:0000256" key="1">
    <source>
        <dbReference type="SAM" id="MobiDB-lite"/>
    </source>
</evidence>
<keyword evidence="2" id="KW-1133">Transmembrane helix</keyword>
<feature type="region of interest" description="Disordered" evidence="1">
    <location>
        <begin position="85"/>
        <end position="131"/>
    </location>
</feature>
<gene>
    <name evidence="3" type="ORF">SBOR_6639</name>
</gene>
<organism evidence="3 4">
    <name type="scientific">Sclerotinia borealis (strain F-4128)</name>
    <dbReference type="NCBI Taxonomy" id="1432307"/>
    <lineage>
        <taxon>Eukaryota</taxon>
        <taxon>Fungi</taxon>
        <taxon>Dikarya</taxon>
        <taxon>Ascomycota</taxon>
        <taxon>Pezizomycotina</taxon>
        <taxon>Leotiomycetes</taxon>
        <taxon>Helotiales</taxon>
        <taxon>Sclerotiniaceae</taxon>
        <taxon>Sclerotinia</taxon>
    </lineage>
</organism>
<evidence type="ECO:0000313" key="3">
    <source>
        <dbReference type="EMBL" id="ESZ92973.1"/>
    </source>
</evidence>
<dbReference type="AlphaFoldDB" id="W9CAY5"/>
<proteinExistence type="predicted"/>
<protein>
    <submittedName>
        <fullName evidence="3">Uncharacterized protein</fullName>
    </submittedName>
</protein>
<reference evidence="3 4" key="1">
    <citation type="journal article" date="2014" name="Genome Announc.">
        <title>Draft genome sequence of Sclerotinia borealis, a psychrophilic plant pathogenic fungus.</title>
        <authorList>
            <person name="Mardanov A.V."/>
            <person name="Beletsky A.V."/>
            <person name="Kadnikov V.V."/>
            <person name="Ignatov A.N."/>
            <person name="Ravin N.V."/>
        </authorList>
    </citation>
    <scope>NUCLEOTIDE SEQUENCE [LARGE SCALE GENOMIC DNA]</scope>
    <source>
        <strain evidence="4">F-4157</strain>
    </source>
</reference>